<comment type="similarity">
    <text evidence="2">Belongs to the syntaxin family.</text>
</comment>
<evidence type="ECO:0000256" key="3">
    <source>
        <dbReference type="ARBA" id="ARBA00022448"/>
    </source>
</evidence>
<evidence type="ECO:0000313" key="9">
    <source>
        <dbReference type="EMBL" id="GAU94071.1"/>
    </source>
</evidence>
<evidence type="ECO:0000256" key="4">
    <source>
        <dbReference type="ARBA" id="ARBA00022692"/>
    </source>
</evidence>
<evidence type="ECO:0000256" key="2">
    <source>
        <dbReference type="ARBA" id="ARBA00009063"/>
    </source>
</evidence>
<dbReference type="GO" id="GO:0015031">
    <property type="term" value="P:protein transport"/>
    <property type="evidence" value="ECO:0007669"/>
    <property type="project" value="UniProtKB-KW"/>
</dbReference>
<name>A0A1D1UX63_RAMVA</name>
<protein>
    <submittedName>
        <fullName evidence="9">Uncharacterized protein</fullName>
    </submittedName>
</protein>
<reference evidence="9 10" key="1">
    <citation type="journal article" date="2016" name="Nat. Commun.">
        <title>Extremotolerant tardigrade genome and improved radiotolerance of human cultured cells by tardigrade-unique protein.</title>
        <authorList>
            <person name="Hashimoto T."/>
            <person name="Horikawa D.D."/>
            <person name="Saito Y."/>
            <person name="Kuwahara H."/>
            <person name="Kozuka-Hata H."/>
            <person name="Shin-I T."/>
            <person name="Minakuchi Y."/>
            <person name="Ohishi K."/>
            <person name="Motoyama A."/>
            <person name="Aizu T."/>
            <person name="Enomoto A."/>
            <person name="Kondo K."/>
            <person name="Tanaka S."/>
            <person name="Hara Y."/>
            <person name="Koshikawa S."/>
            <person name="Sagara H."/>
            <person name="Miura T."/>
            <person name="Yokobori S."/>
            <person name="Miyagawa K."/>
            <person name="Suzuki Y."/>
            <person name="Kubo T."/>
            <person name="Oyama M."/>
            <person name="Kohara Y."/>
            <person name="Fujiyama A."/>
            <person name="Arakawa K."/>
            <person name="Katayama T."/>
            <person name="Toyoda A."/>
            <person name="Kunieda T."/>
        </authorList>
    </citation>
    <scope>NUCLEOTIDE SEQUENCE [LARGE SCALE GENOMIC DNA]</scope>
    <source>
        <strain evidence="9 10">YOKOZUNA-1</strain>
    </source>
</reference>
<keyword evidence="3" id="KW-0813">Transport</keyword>
<sequence length="130" mass="14517">MMDITTTFRGLCKAKKSLNKLDGSANGPGGLSAKRPATPFVKLALGVVTVITSIRDQVLARKKDYLDPHSGLSERDRNVIEIETLQRLQACSDSLKELRDDVQHNKTQIKTHRMEILRMVEAYLAGETDH</sequence>
<evidence type="ECO:0000256" key="6">
    <source>
        <dbReference type="ARBA" id="ARBA00022989"/>
    </source>
</evidence>
<keyword evidence="7" id="KW-0175">Coiled coil</keyword>
<evidence type="ECO:0000256" key="8">
    <source>
        <dbReference type="ARBA" id="ARBA00023136"/>
    </source>
</evidence>
<dbReference type="PANTHER" id="PTHR15959">
    <property type="entry name" value="SYNTAXIN-18"/>
    <property type="match status" value="1"/>
</dbReference>
<gene>
    <name evidence="9" type="primary">RvY_05910</name>
    <name evidence="9" type="synonym">RvY_05910.4</name>
    <name evidence="9" type="ORF">RvY_05910-4</name>
</gene>
<keyword evidence="5" id="KW-0653">Protein transport</keyword>
<dbReference type="EMBL" id="BDGG01000002">
    <property type="protein sequence ID" value="GAU94071.1"/>
    <property type="molecule type" value="Genomic_DNA"/>
</dbReference>
<dbReference type="AlphaFoldDB" id="A0A1D1UX63"/>
<keyword evidence="10" id="KW-1185">Reference proteome</keyword>
<proteinExistence type="inferred from homology"/>
<evidence type="ECO:0000256" key="1">
    <source>
        <dbReference type="ARBA" id="ARBA00004211"/>
    </source>
</evidence>
<accession>A0A1D1UX63</accession>
<comment type="caution">
    <text evidence="9">The sequence shown here is derived from an EMBL/GenBank/DDBJ whole genome shotgun (WGS) entry which is preliminary data.</text>
</comment>
<dbReference type="GO" id="GO:0005783">
    <property type="term" value="C:endoplasmic reticulum"/>
    <property type="evidence" value="ECO:0007669"/>
    <property type="project" value="TreeGrafter"/>
</dbReference>
<evidence type="ECO:0000256" key="5">
    <source>
        <dbReference type="ARBA" id="ARBA00022927"/>
    </source>
</evidence>
<evidence type="ECO:0000313" key="10">
    <source>
        <dbReference type="Proteomes" id="UP000186922"/>
    </source>
</evidence>
<keyword evidence="8" id="KW-0472">Membrane</keyword>
<dbReference type="STRING" id="947166.A0A1D1UX63"/>
<keyword evidence="4" id="KW-0812">Transmembrane</keyword>
<dbReference type="GO" id="GO:0006890">
    <property type="term" value="P:retrograde vesicle-mediated transport, Golgi to endoplasmic reticulum"/>
    <property type="evidence" value="ECO:0007669"/>
    <property type="project" value="TreeGrafter"/>
</dbReference>
<keyword evidence="6" id="KW-1133">Transmembrane helix</keyword>
<dbReference type="PANTHER" id="PTHR15959:SF0">
    <property type="entry name" value="SYNTAXIN-18"/>
    <property type="match status" value="1"/>
</dbReference>
<dbReference type="Proteomes" id="UP000186922">
    <property type="component" value="Unassembled WGS sequence"/>
</dbReference>
<dbReference type="GO" id="GO:0031201">
    <property type="term" value="C:SNARE complex"/>
    <property type="evidence" value="ECO:0007669"/>
    <property type="project" value="TreeGrafter"/>
</dbReference>
<organism evidence="9 10">
    <name type="scientific">Ramazzottius varieornatus</name>
    <name type="common">Water bear</name>
    <name type="synonym">Tardigrade</name>
    <dbReference type="NCBI Taxonomy" id="947166"/>
    <lineage>
        <taxon>Eukaryota</taxon>
        <taxon>Metazoa</taxon>
        <taxon>Ecdysozoa</taxon>
        <taxon>Tardigrada</taxon>
        <taxon>Eutardigrada</taxon>
        <taxon>Parachela</taxon>
        <taxon>Hypsibioidea</taxon>
        <taxon>Ramazzottiidae</taxon>
        <taxon>Ramazzottius</taxon>
    </lineage>
</organism>
<comment type="subcellular location">
    <subcellularLocation>
        <location evidence="1">Membrane</location>
        <topology evidence="1">Single-pass type IV membrane protein</topology>
    </subcellularLocation>
</comment>
<evidence type="ECO:0000256" key="7">
    <source>
        <dbReference type="ARBA" id="ARBA00023054"/>
    </source>
</evidence>